<evidence type="ECO:0000256" key="1">
    <source>
        <dbReference type="ARBA" id="ARBA00004141"/>
    </source>
</evidence>
<organism evidence="7 8">
    <name type="scientific">Candidatus Kaiserbacteria bacterium RIFCSPHIGHO2_01_FULL_53_31</name>
    <dbReference type="NCBI Taxonomy" id="1798481"/>
    <lineage>
        <taxon>Bacteria</taxon>
        <taxon>Candidatus Kaiseribacteriota</taxon>
    </lineage>
</organism>
<gene>
    <name evidence="7" type="ORF">A2678_02850</name>
</gene>
<comment type="subcellular location">
    <subcellularLocation>
        <location evidence="1">Membrane</location>
        <topology evidence="1">Multi-pass membrane protein</topology>
    </subcellularLocation>
</comment>
<proteinExistence type="predicted"/>
<dbReference type="Proteomes" id="UP000178815">
    <property type="component" value="Unassembled WGS sequence"/>
</dbReference>
<evidence type="ECO:0000256" key="4">
    <source>
        <dbReference type="ARBA" id="ARBA00022989"/>
    </source>
</evidence>
<evidence type="ECO:0000256" key="3">
    <source>
        <dbReference type="ARBA" id="ARBA00022960"/>
    </source>
</evidence>
<accession>A0A1F6CHQ7</accession>
<dbReference type="PANTHER" id="PTHR30474:SF1">
    <property type="entry name" value="PEPTIDOGLYCAN GLYCOSYLTRANSFERASE MRDB"/>
    <property type="match status" value="1"/>
</dbReference>
<feature type="transmembrane region" description="Helical" evidence="6">
    <location>
        <begin position="67"/>
        <end position="87"/>
    </location>
</feature>
<evidence type="ECO:0008006" key="9">
    <source>
        <dbReference type="Google" id="ProtNLM"/>
    </source>
</evidence>
<dbReference type="EMBL" id="MFKU01000008">
    <property type="protein sequence ID" value="OGG48794.1"/>
    <property type="molecule type" value="Genomic_DNA"/>
</dbReference>
<keyword evidence="5 6" id="KW-0472">Membrane</keyword>
<dbReference type="GO" id="GO:0015648">
    <property type="term" value="F:lipid-linked peptidoglycan transporter activity"/>
    <property type="evidence" value="ECO:0007669"/>
    <property type="project" value="TreeGrafter"/>
</dbReference>
<dbReference type="Pfam" id="PF01098">
    <property type="entry name" value="FTSW_RODA_SPOVE"/>
    <property type="match status" value="1"/>
</dbReference>
<keyword evidence="2 6" id="KW-0812">Transmembrane</keyword>
<feature type="transmembrane region" description="Helical" evidence="6">
    <location>
        <begin position="328"/>
        <end position="352"/>
    </location>
</feature>
<evidence type="ECO:0000313" key="8">
    <source>
        <dbReference type="Proteomes" id="UP000178815"/>
    </source>
</evidence>
<dbReference type="InterPro" id="IPR001182">
    <property type="entry name" value="FtsW/RodA"/>
</dbReference>
<feature type="transmembrane region" description="Helical" evidence="6">
    <location>
        <begin position="38"/>
        <end position="55"/>
    </location>
</feature>
<sequence length="370" mass="39727">MLVTGWDWTLFAPALVLSLIGILTMNTFGQGASLASRQLIWLLIASGVYIGLSALDMRFLRRTPIVMVIYGISLMLLALLLLFASPVMGARAWFNLGPISFQPADLAKLALIALLAKYLSRRHVAIGDFRHILVSGAYAFALMVLILIEPDMGNAIIFGALWLGMMLVSGISKKHLAVLGFVGFATGLVLWFGGLQPYQRARVVSFVNPAHDIRGAGYNAYQAKIAVGSGELFGKGIGYGTQSKLRFLPEYQTDFIFAAFAEEWGFVGVVLLLGTYALLFARLAQIARAGATNFDTFFTLGVLILFASHVAIHTGISLGLLPVTGTTIPFMSSGGSHLVLEFAALGIVSSLARQGRGATRDVSENEYLGG</sequence>
<reference evidence="7 8" key="1">
    <citation type="journal article" date="2016" name="Nat. Commun.">
        <title>Thousands of microbial genomes shed light on interconnected biogeochemical processes in an aquifer system.</title>
        <authorList>
            <person name="Anantharaman K."/>
            <person name="Brown C.T."/>
            <person name="Hug L.A."/>
            <person name="Sharon I."/>
            <person name="Castelle C.J."/>
            <person name="Probst A.J."/>
            <person name="Thomas B.C."/>
            <person name="Singh A."/>
            <person name="Wilkins M.J."/>
            <person name="Karaoz U."/>
            <person name="Brodie E.L."/>
            <person name="Williams K.H."/>
            <person name="Hubbard S.S."/>
            <person name="Banfield J.F."/>
        </authorList>
    </citation>
    <scope>NUCLEOTIDE SEQUENCE [LARGE SCALE GENOMIC DNA]</scope>
</reference>
<protein>
    <recommendedName>
        <fullName evidence="9">Rod shape-determining protein RodA</fullName>
    </recommendedName>
</protein>
<comment type="caution">
    <text evidence="7">The sequence shown here is derived from an EMBL/GenBank/DDBJ whole genome shotgun (WGS) entry which is preliminary data.</text>
</comment>
<feature type="transmembrane region" description="Helical" evidence="6">
    <location>
        <begin position="264"/>
        <end position="284"/>
    </location>
</feature>
<dbReference type="GO" id="GO:0032153">
    <property type="term" value="C:cell division site"/>
    <property type="evidence" value="ECO:0007669"/>
    <property type="project" value="TreeGrafter"/>
</dbReference>
<feature type="transmembrane region" description="Helical" evidence="6">
    <location>
        <begin position="176"/>
        <end position="194"/>
    </location>
</feature>
<dbReference type="GO" id="GO:0008360">
    <property type="term" value="P:regulation of cell shape"/>
    <property type="evidence" value="ECO:0007669"/>
    <property type="project" value="UniProtKB-KW"/>
</dbReference>
<evidence type="ECO:0000256" key="6">
    <source>
        <dbReference type="SAM" id="Phobius"/>
    </source>
</evidence>
<dbReference type="GO" id="GO:0051301">
    <property type="term" value="P:cell division"/>
    <property type="evidence" value="ECO:0007669"/>
    <property type="project" value="InterPro"/>
</dbReference>
<name>A0A1F6CHQ7_9BACT</name>
<evidence type="ECO:0000256" key="2">
    <source>
        <dbReference type="ARBA" id="ARBA00022692"/>
    </source>
</evidence>
<feature type="transmembrane region" description="Helical" evidence="6">
    <location>
        <begin position="296"/>
        <end position="316"/>
    </location>
</feature>
<feature type="transmembrane region" description="Helical" evidence="6">
    <location>
        <begin position="154"/>
        <end position="171"/>
    </location>
</feature>
<dbReference type="STRING" id="1798481.A2678_02850"/>
<feature type="transmembrane region" description="Helical" evidence="6">
    <location>
        <begin position="7"/>
        <end position="26"/>
    </location>
</feature>
<feature type="transmembrane region" description="Helical" evidence="6">
    <location>
        <begin position="131"/>
        <end position="148"/>
    </location>
</feature>
<keyword evidence="4 6" id="KW-1133">Transmembrane helix</keyword>
<dbReference type="GO" id="GO:0005886">
    <property type="term" value="C:plasma membrane"/>
    <property type="evidence" value="ECO:0007669"/>
    <property type="project" value="TreeGrafter"/>
</dbReference>
<evidence type="ECO:0000256" key="5">
    <source>
        <dbReference type="ARBA" id="ARBA00023136"/>
    </source>
</evidence>
<evidence type="ECO:0000313" key="7">
    <source>
        <dbReference type="EMBL" id="OGG48794.1"/>
    </source>
</evidence>
<keyword evidence="3" id="KW-0133">Cell shape</keyword>
<dbReference type="PANTHER" id="PTHR30474">
    <property type="entry name" value="CELL CYCLE PROTEIN"/>
    <property type="match status" value="1"/>
</dbReference>
<dbReference type="AlphaFoldDB" id="A0A1F6CHQ7"/>